<proteinExistence type="predicted"/>
<dbReference type="Proteomes" id="UP001634394">
    <property type="component" value="Unassembled WGS sequence"/>
</dbReference>
<reference evidence="2 3" key="1">
    <citation type="submission" date="2024-11" db="EMBL/GenBank/DDBJ databases">
        <title>Chromosome-level genome assembly of the freshwater bivalve Anodonta woodiana.</title>
        <authorList>
            <person name="Chen X."/>
        </authorList>
    </citation>
    <scope>NUCLEOTIDE SEQUENCE [LARGE SCALE GENOMIC DNA]</scope>
    <source>
        <strain evidence="2">MN2024</strain>
        <tissue evidence="2">Gills</tissue>
    </source>
</reference>
<feature type="region of interest" description="Disordered" evidence="1">
    <location>
        <begin position="406"/>
        <end position="430"/>
    </location>
</feature>
<evidence type="ECO:0000256" key="1">
    <source>
        <dbReference type="SAM" id="MobiDB-lite"/>
    </source>
</evidence>
<evidence type="ECO:0000313" key="3">
    <source>
        <dbReference type="Proteomes" id="UP001634394"/>
    </source>
</evidence>
<feature type="compositionally biased region" description="Basic and acidic residues" evidence="1">
    <location>
        <begin position="421"/>
        <end position="430"/>
    </location>
</feature>
<dbReference type="AlphaFoldDB" id="A0ABD3WAF1"/>
<gene>
    <name evidence="2" type="ORF">ACJMK2_038918</name>
</gene>
<sequence>MQEKVEEDDRWTGFIDERSKKRRGTADYTQKPEITLNDTMLRVNSHKDQVFRQSQEVKLKMFTKKTYEISVPWRMYFLCIRTLSRDHIECIVLLNRPVKPDAFQLQQLPICDMPLHHCLVHTNPSLTRSELVIIEQQWNIRPEVDESCIDKNGFFRPDKVLAWFNRDLCEACQCIPIKRSNIEKLEGKNAKDGSIEISTTMRTNPKVKRGDEIISLSISIIPGFVVSKLPTNFRIQTGKEIVFLNPRTELDGSGTKIRGHSCPISWQVNMTLLQERILNIIVSMSKSMNFNIIVSLISIFRNERLLDLEALTEDALIHAACTAFRKNVGKLNICSEWFLLILKSVSEGLKRGFISNYFCPRQNLLAAIDKGLISKTYKELQKLKEDIESDPETLYKYTNFDAVKEDKEEDLDDKEENALGNEKRNKSSFQ</sequence>
<dbReference type="EMBL" id="JBJQND010000007">
    <property type="protein sequence ID" value="KAL3870887.1"/>
    <property type="molecule type" value="Genomic_DNA"/>
</dbReference>
<name>A0ABD3WAF1_SINWO</name>
<organism evidence="2 3">
    <name type="scientific">Sinanodonta woodiana</name>
    <name type="common">Chinese pond mussel</name>
    <name type="synonym">Anodonta woodiana</name>
    <dbReference type="NCBI Taxonomy" id="1069815"/>
    <lineage>
        <taxon>Eukaryota</taxon>
        <taxon>Metazoa</taxon>
        <taxon>Spiralia</taxon>
        <taxon>Lophotrochozoa</taxon>
        <taxon>Mollusca</taxon>
        <taxon>Bivalvia</taxon>
        <taxon>Autobranchia</taxon>
        <taxon>Heteroconchia</taxon>
        <taxon>Palaeoheterodonta</taxon>
        <taxon>Unionida</taxon>
        <taxon>Unionoidea</taxon>
        <taxon>Unionidae</taxon>
        <taxon>Unioninae</taxon>
        <taxon>Sinanodonta</taxon>
    </lineage>
</organism>
<comment type="caution">
    <text evidence="2">The sequence shown here is derived from an EMBL/GenBank/DDBJ whole genome shotgun (WGS) entry which is preliminary data.</text>
</comment>
<accession>A0ABD3WAF1</accession>
<keyword evidence="3" id="KW-1185">Reference proteome</keyword>
<evidence type="ECO:0000313" key="2">
    <source>
        <dbReference type="EMBL" id="KAL3870887.1"/>
    </source>
</evidence>
<protein>
    <submittedName>
        <fullName evidence="2">Uncharacterized protein</fullName>
    </submittedName>
</protein>